<keyword evidence="2" id="KW-0472">Membrane</keyword>
<evidence type="ECO:0000256" key="3">
    <source>
        <dbReference type="SAM" id="SignalP"/>
    </source>
</evidence>
<dbReference type="OrthoDB" id="7573292at2"/>
<feature type="signal peptide" evidence="3">
    <location>
        <begin position="1"/>
        <end position="36"/>
    </location>
</feature>
<comment type="caution">
    <text evidence="4">The sequence shown here is derived from an EMBL/GenBank/DDBJ whole genome shotgun (WGS) entry which is preliminary data.</text>
</comment>
<dbReference type="RefSeq" id="WP_135013848.1">
    <property type="nucleotide sequence ID" value="NZ_JADGLK010000056.1"/>
</dbReference>
<feature type="compositionally biased region" description="Polar residues" evidence="1">
    <location>
        <begin position="258"/>
        <end position="268"/>
    </location>
</feature>
<protein>
    <submittedName>
        <fullName evidence="4">Uncharacterized protein</fullName>
    </submittedName>
</protein>
<feature type="compositionally biased region" description="Low complexity" evidence="1">
    <location>
        <begin position="39"/>
        <end position="55"/>
    </location>
</feature>
<feature type="compositionally biased region" description="Pro residues" evidence="1">
    <location>
        <begin position="80"/>
        <end position="96"/>
    </location>
</feature>
<feature type="compositionally biased region" description="Polar residues" evidence="1">
    <location>
        <begin position="56"/>
        <end position="66"/>
    </location>
</feature>
<feature type="chain" id="PRO_5021473213" evidence="3">
    <location>
        <begin position="37"/>
        <end position="333"/>
    </location>
</feature>
<proteinExistence type="predicted"/>
<keyword evidence="2" id="KW-0812">Transmembrane</keyword>
<reference evidence="4 5" key="1">
    <citation type="submission" date="2019-03" db="EMBL/GenBank/DDBJ databases">
        <title>Diversity of the mouse oral microbiome.</title>
        <authorList>
            <person name="Joseph S."/>
            <person name="Aduse-Opoku J."/>
            <person name="Curtis M."/>
            <person name="Wade W."/>
            <person name="Hashim A."/>
        </authorList>
    </citation>
    <scope>NUCLEOTIDE SEQUENCE [LARGE SCALE GENOMIC DNA]</scope>
    <source>
        <strain evidence="5">irhom_31</strain>
    </source>
</reference>
<dbReference type="PRINTS" id="PR01217">
    <property type="entry name" value="PRICHEXTENSN"/>
</dbReference>
<name>A0A4Y9F0I7_9MICC</name>
<feature type="compositionally biased region" description="Pro residues" evidence="1">
    <location>
        <begin position="104"/>
        <end position="136"/>
    </location>
</feature>
<evidence type="ECO:0000313" key="4">
    <source>
        <dbReference type="EMBL" id="TFU20513.1"/>
    </source>
</evidence>
<organism evidence="4 5">
    <name type="scientific">Rothia nasimurium</name>
    <dbReference type="NCBI Taxonomy" id="85336"/>
    <lineage>
        <taxon>Bacteria</taxon>
        <taxon>Bacillati</taxon>
        <taxon>Actinomycetota</taxon>
        <taxon>Actinomycetes</taxon>
        <taxon>Micrococcales</taxon>
        <taxon>Micrococcaceae</taxon>
        <taxon>Rothia</taxon>
    </lineage>
</organism>
<keyword evidence="2" id="KW-1133">Transmembrane helix</keyword>
<evidence type="ECO:0000256" key="2">
    <source>
        <dbReference type="SAM" id="Phobius"/>
    </source>
</evidence>
<dbReference type="AlphaFoldDB" id="A0A4Y9F0I7"/>
<feature type="transmembrane region" description="Helical" evidence="2">
    <location>
        <begin position="306"/>
        <end position="326"/>
    </location>
</feature>
<feature type="region of interest" description="Disordered" evidence="1">
    <location>
        <begin position="33"/>
        <end position="222"/>
    </location>
</feature>
<feature type="region of interest" description="Disordered" evidence="1">
    <location>
        <begin position="258"/>
        <end position="277"/>
    </location>
</feature>
<sequence length="333" mass="32698">MKQKTYYAAGTALAVTVAPLALLAGQVLTGPQSAFAADPTESPAPTSSTPTSTPSVGKSPSESPSLEVTVAPSATESPSPETPTPETPIPESPSPEPTSAEPTSPAPEPSSPAPSSPAPEPTSDPVPSAAPEPVPAPSESVIVLPVPPGETSAPDVTGGAAGLPSLPAADPSAQPSAGTGQSEGSGAAAPGQGDFVPSTLGNSVAGAQDPTRMDADTSQLETSPVDGTVLGIFSSSQQSPGYAGAPEWVEGFLNVSGAQGNRSSSADPNQAAGVAGAEAQGHQAGAVTGGSIFQRGNTIMNGARPLLIFTGIATAGLALVVFDFVWRNRAPRN</sequence>
<gene>
    <name evidence="4" type="ORF">E4U03_11385</name>
</gene>
<dbReference type="Proteomes" id="UP000297951">
    <property type="component" value="Unassembled WGS sequence"/>
</dbReference>
<accession>A0A4Y9F0I7</accession>
<evidence type="ECO:0000313" key="5">
    <source>
        <dbReference type="Proteomes" id="UP000297951"/>
    </source>
</evidence>
<keyword evidence="3" id="KW-0732">Signal</keyword>
<evidence type="ECO:0000256" key="1">
    <source>
        <dbReference type="SAM" id="MobiDB-lite"/>
    </source>
</evidence>
<dbReference type="EMBL" id="SPQC01000056">
    <property type="protein sequence ID" value="TFU20513.1"/>
    <property type="molecule type" value="Genomic_DNA"/>
</dbReference>
<feature type="compositionally biased region" description="Low complexity" evidence="1">
    <location>
        <begin position="162"/>
        <end position="178"/>
    </location>
</feature>